<dbReference type="KEGG" id="dvn:HQ394_02775"/>
<organism evidence="11 12">
    <name type="scientific">Defluviicoccus vanus</name>
    <dbReference type="NCBI Taxonomy" id="111831"/>
    <lineage>
        <taxon>Bacteria</taxon>
        <taxon>Pseudomonadati</taxon>
        <taxon>Pseudomonadota</taxon>
        <taxon>Alphaproteobacteria</taxon>
        <taxon>Rhodospirillales</taxon>
        <taxon>Rhodospirillaceae</taxon>
        <taxon>Defluviicoccus</taxon>
    </lineage>
</organism>
<dbReference type="PANTHER" id="PTHR46059">
    <property type="entry name" value="BETA-GALACTOSIDE ALPHA-2,6-SIALYLTRANSFERASE"/>
    <property type="match status" value="1"/>
</dbReference>
<protein>
    <recommendedName>
        <fullName evidence="10">beta-galactoside alpha-(2,6)-sialyltransferase</fullName>
        <ecNumber evidence="10">2.4.3.1</ecNumber>
    </recommendedName>
</protein>
<dbReference type="Pfam" id="PF00777">
    <property type="entry name" value="Glyco_transf_29"/>
    <property type="match status" value="1"/>
</dbReference>
<evidence type="ECO:0000256" key="3">
    <source>
        <dbReference type="ARBA" id="ARBA00022679"/>
    </source>
</evidence>
<evidence type="ECO:0000256" key="1">
    <source>
        <dbReference type="ARBA" id="ARBA00004447"/>
    </source>
</evidence>
<evidence type="ECO:0000256" key="8">
    <source>
        <dbReference type="ARBA" id="ARBA00023180"/>
    </source>
</evidence>
<dbReference type="InterPro" id="IPR001675">
    <property type="entry name" value="Glyco_trans_29"/>
</dbReference>
<dbReference type="EMBL" id="CP053923">
    <property type="protein sequence ID" value="QNT68481.1"/>
    <property type="molecule type" value="Genomic_DNA"/>
</dbReference>
<evidence type="ECO:0000313" key="12">
    <source>
        <dbReference type="Proteomes" id="UP000516369"/>
    </source>
</evidence>
<keyword evidence="12" id="KW-1185">Reference proteome</keyword>
<dbReference type="PANTHER" id="PTHR46059:SF1">
    <property type="entry name" value="BETA-GALACTOSIDE ALPHA-2,6-SIALYLTRANSFERASE"/>
    <property type="match status" value="1"/>
</dbReference>
<evidence type="ECO:0000256" key="10">
    <source>
        <dbReference type="ARBA" id="ARBA00034329"/>
    </source>
</evidence>
<keyword evidence="5" id="KW-1133">Transmembrane helix</keyword>
<dbReference type="AlphaFoldDB" id="A0A7H1MYE5"/>
<dbReference type="InterPro" id="IPR038578">
    <property type="entry name" value="GT29-like_sf"/>
</dbReference>
<evidence type="ECO:0000256" key="6">
    <source>
        <dbReference type="ARBA" id="ARBA00023136"/>
    </source>
</evidence>
<dbReference type="RefSeq" id="WP_190261918.1">
    <property type="nucleotide sequence ID" value="NZ_CP053923.1"/>
</dbReference>
<evidence type="ECO:0000256" key="4">
    <source>
        <dbReference type="ARBA" id="ARBA00022692"/>
    </source>
</evidence>
<dbReference type="Proteomes" id="UP000516369">
    <property type="component" value="Chromosome"/>
</dbReference>
<comment type="catalytic activity">
    <reaction evidence="9">
        <text>a beta-D-galactoside + CMP-N-acetyl-beta-neuraminate = an N-acetyl-alpha-neuraminyl-(2-&gt;6)-beta-D-galactosyl derivative + CMP + H(+)</text>
        <dbReference type="Rhea" id="RHEA:52104"/>
        <dbReference type="ChEBI" id="CHEBI:15378"/>
        <dbReference type="ChEBI" id="CHEBI:28034"/>
        <dbReference type="ChEBI" id="CHEBI:57812"/>
        <dbReference type="ChEBI" id="CHEBI:60377"/>
        <dbReference type="ChEBI" id="CHEBI:136398"/>
        <dbReference type="EC" id="2.4.3.1"/>
    </reaction>
</comment>
<name>A0A7H1MYE5_9PROT</name>
<keyword evidence="4" id="KW-0812">Transmembrane</keyword>
<gene>
    <name evidence="11" type="ORF">HQ394_02775</name>
</gene>
<reference evidence="11 12" key="1">
    <citation type="submission" date="2020-05" db="EMBL/GenBank/DDBJ databases">
        <title>Complete closed genome sequence of Defluviicoccus vanus.</title>
        <authorList>
            <person name="Bessarab I."/>
            <person name="Arumugam K."/>
            <person name="Maszenan A.M."/>
            <person name="Seviour R.J."/>
            <person name="Williams R.B."/>
        </authorList>
    </citation>
    <scope>NUCLEOTIDE SEQUENCE [LARGE SCALE GENOMIC DNA]</scope>
    <source>
        <strain evidence="11 12">Ben 114</strain>
    </source>
</reference>
<dbReference type="GO" id="GO:0097503">
    <property type="term" value="P:sialylation"/>
    <property type="evidence" value="ECO:0007669"/>
    <property type="project" value="TreeGrafter"/>
</dbReference>
<evidence type="ECO:0000256" key="5">
    <source>
        <dbReference type="ARBA" id="ARBA00022989"/>
    </source>
</evidence>
<evidence type="ECO:0000256" key="2">
    <source>
        <dbReference type="ARBA" id="ARBA00022676"/>
    </source>
</evidence>
<evidence type="ECO:0000313" key="11">
    <source>
        <dbReference type="EMBL" id="QNT68481.1"/>
    </source>
</evidence>
<evidence type="ECO:0000256" key="9">
    <source>
        <dbReference type="ARBA" id="ARBA00034249"/>
    </source>
</evidence>
<comment type="subcellular location">
    <subcellularLocation>
        <location evidence="1">Golgi apparatus</location>
        <location evidence="1">Golgi stack membrane</location>
        <topology evidence="1">Single-pass type II membrane protein</topology>
    </subcellularLocation>
</comment>
<dbReference type="Gene3D" id="3.90.1480.20">
    <property type="entry name" value="Glycosyl transferase family 29"/>
    <property type="match status" value="1"/>
</dbReference>
<dbReference type="GO" id="GO:0003835">
    <property type="term" value="F:beta-galactoside alpha-2,6-sialyltransferase activity"/>
    <property type="evidence" value="ECO:0007669"/>
    <property type="project" value="UniProtKB-EC"/>
</dbReference>
<sequence length="289" mass="32316">MPRLDVLQLYDMFANARSMAIVGNAGTILNYQNGPTIDSYDIIVRFNRAYTKGVEDKIGSRTDILVANIGNTLERAPAPAEALNPRALVCFVTKSPKGKDIDSQAFRQWIGDVPALITFAPDIRNVTQAGRSRQFLNGTYALYAFLSLFKIERLFLTGFTFYSPVAAAQKYYEPEVRLLGFQHDLDEDARVFCEILAAFKGQLEMTPEVTAALQRSKSFRGGAIVLSPRVPRFASGVGGRIVAFFSGLRRRIIAKLAWTLLSWGFSLRRRLERKAGRVVAPAQLKRWKS</sequence>
<keyword evidence="8" id="KW-0325">Glycoprotein</keyword>
<keyword evidence="6" id="KW-0472">Membrane</keyword>
<keyword evidence="7" id="KW-1015">Disulfide bond</keyword>
<keyword evidence="2" id="KW-0328">Glycosyltransferase</keyword>
<accession>A0A7H1MYE5</accession>
<evidence type="ECO:0000256" key="7">
    <source>
        <dbReference type="ARBA" id="ARBA00023157"/>
    </source>
</evidence>
<proteinExistence type="predicted"/>
<keyword evidence="3 11" id="KW-0808">Transferase</keyword>
<dbReference type="EC" id="2.4.3.1" evidence="10"/>